<keyword evidence="6" id="KW-0862">Zinc</keyword>
<feature type="domain" description="C2H2-type" evidence="13">
    <location>
        <begin position="383"/>
        <end position="411"/>
    </location>
</feature>
<keyword evidence="8" id="KW-0238">DNA-binding</keyword>
<dbReference type="GO" id="GO:0003677">
    <property type="term" value="F:DNA binding"/>
    <property type="evidence" value="ECO:0007669"/>
    <property type="project" value="UniProtKB-KW"/>
</dbReference>
<protein>
    <recommendedName>
        <fullName evidence="13">C2H2-type domain-containing protein</fullName>
    </recommendedName>
</protein>
<evidence type="ECO:0000256" key="2">
    <source>
        <dbReference type="ARBA" id="ARBA00006991"/>
    </source>
</evidence>
<dbReference type="SUPFAM" id="SSF57667">
    <property type="entry name" value="beta-beta-alpha zinc fingers"/>
    <property type="match status" value="2"/>
</dbReference>
<dbReference type="Ensembl" id="ENSMALT00000024115.1">
    <property type="protein sequence ID" value="ENSMALP00000023665.1"/>
    <property type="gene ID" value="ENSMALG00000016506.1"/>
</dbReference>
<feature type="compositionally biased region" description="Polar residues" evidence="12">
    <location>
        <begin position="7"/>
        <end position="35"/>
    </location>
</feature>
<keyword evidence="3" id="KW-0479">Metal-binding</keyword>
<feature type="compositionally biased region" description="Low complexity" evidence="12">
    <location>
        <begin position="458"/>
        <end position="469"/>
    </location>
</feature>
<dbReference type="Pfam" id="PF00096">
    <property type="entry name" value="zf-C2H2"/>
    <property type="match status" value="1"/>
</dbReference>
<evidence type="ECO:0000256" key="9">
    <source>
        <dbReference type="ARBA" id="ARBA00023163"/>
    </source>
</evidence>
<dbReference type="InterPro" id="IPR041697">
    <property type="entry name" value="Znf-C2H2_11"/>
</dbReference>
<feature type="compositionally biased region" description="Polar residues" evidence="12">
    <location>
        <begin position="434"/>
        <end position="457"/>
    </location>
</feature>
<feature type="domain" description="C2H2-type" evidence="13">
    <location>
        <begin position="323"/>
        <end position="351"/>
    </location>
</feature>
<evidence type="ECO:0000259" key="13">
    <source>
        <dbReference type="PROSITE" id="PS50157"/>
    </source>
</evidence>
<proteinExistence type="inferred from homology"/>
<feature type="compositionally biased region" description="Polar residues" evidence="12">
    <location>
        <begin position="272"/>
        <end position="293"/>
    </location>
</feature>
<feature type="domain" description="C2H2-type" evidence="13">
    <location>
        <begin position="864"/>
        <end position="891"/>
    </location>
</feature>
<dbReference type="PROSITE" id="PS50157">
    <property type="entry name" value="ZINC_FINGER_C2H2_2"/>
    <property type="match status" value="5"/>
</dbReference>
<evidence type="ECO:0000256" key="1">
    <source>
        <dbReference type="ARBA" id="ARBA00004123"/>
    </source>
</evidence>
<evidence type="ECO:0000256" key="4">
    <source>
        <dbReference type="ARBA" id="ARBA00022737"/>
    </source>
</evidence>
<feature type="region of interest" description="Disordered" evidence="12">
    <location>
        <begin position="717"/>
        <end position="853"/>
    </location>
</feature>
<dbReference type="PROSITE" id="PS00028">
    <property type="entry name" value="ZINC_FINGER_C2H2_1"/>
    <property type="match status" value="5"/>
</dbReference>
<organism evidence="14 15">
    <name type="scientific">Monopterus albus</name>
    <name type="common">Swamp eel</name>
    <dbReference type="NCBI Taxonomy" id="43700"/>
    <lineage>
        <taxon>Eukaryota</taxon>
        <taxon>Metazoa</taxon>
        <taxon>Chordata</taxon>
        <taxon>Craniata</taxon>
        <taxon>Vertebrata</taxon>
        <taxon>Euteleostomi</taxon>
        <taxon>Actinopterygii</taxon>
        <taxon>Neopterygii</taxon>
        <taxon>Teleostei</taxon>
        <taxon>Neoteleostei</taxon>
        <taxon>Acanthomorphata</taxon>
        <taxon>Anabantaria</taxon>
        <taxon>Synbranchiformes</taxon>
        <taxon>Synbranchidae</taxon>
        <taxon>Monopterus</taxon>
    </lineage>
</organism>
<feature type="region of interest" description="Disordered" evidence="12">
    <location>
        <begin position="512"/>
        <end position="605"/>
    </location>
</feature>
<feature type="region of interest" description="Disordered" evidence="12">
    <location>
        <begin position="889"/>
        <end position="909"/>
    </location>
</feature>
<dbReference type="GO" id="GO:0008270">
    <property type="term" value="F:zinc ion binding"/>
    <property type="evidence" value="ECO:0007669"/>
    <property type="project" value="UniProtKB-KW"/>
</dbReference>
<feature type="compositionally biased region" description="Low complexity" evidence="12">
    <location>
        <begin position="821"/>
        <end position="834"/>
    </location>
</feature>
<keyword evidence="7" id="KW-0805">Transcription regulation</keyword>
<comment type="subcellular location">
    <subcellularLocation>
        <location evidence="1">Nucleus</location>
    </subcellularLocation>
</comment>
<reference evidence="14" key="1">
    <citation type="submission" date="2025-05" db="UniProtKB">
        <authorList>
            <consortium name="Ensembl"/>
        </authorList>
    </citation>
    <scope>IDENTIFICATION</scope>
</reference>
<evidence type="ECO:0000313" key="15">
    <source>
        <dbReference type="Proteomes" id="UP000261600"/>
    </source>
</evidence>
<feature type="domain" description="C2H2-type" evidence="13">
    <location>
        <begin position="631"/>
        <end position="658"/>
    </location>
</feature>
<feature type="region of interest" description="Disordered" evidence="12">
    <location>
        <begin position="1"/>
        <end position="95"/>
    </location>
</feature>
<feature type="compositionally biased region" description="Low complexity" evidence="12">
    <location>
        <begin position="592"/>
        <end position="605"/>
    </location>
</feature>
<feature type="compositionally biased region" description="Low complexity" evidence="12">
    <location>
        <begin position="753"/>
        <end position="768"/>
    </location>
</feature>
<dbReference type="SMART" id="SM00355">
    <property type="entry name" value="ZnF_C2H2"/>
    <property type="match status" value="7"/>
</dbReference>
<dbReference type="Ensembl" id="ENSMALT00000024122.1">
    <property type="protein sequence ID" value="ENSMALP00000023672.1"/>
    <property type="gene ID" value="ENSMALG00000016506.1"/>
</dbReference>
<evidence type="ECO:0000256" key="3">
    <source>
        <dbReference type="ARBA" id="ARBA00022723"/>
    </source>
</evidence>
<dbReference type="Gene3D" id="3.30.160.60">
    <property type="entry name" value="Classic Zinc Finger"/>
    <property type="match status" value="2"/>
</dbReference>
<feature type="compositionally biased region" description="Low complexity" evidence="12">
    <location>
        <begin position="843"/>
        <end position="852"/>
    </location>
</feature>
<sequence>MEIEEGQLQSDTQPSPQVQLRGDQSSDQGQLQTAASAEPLLNWDQKEIPMNVQDKGEPAAQAQPQAKLLWKPIPPLLPNPEPHRSTTTETRDQSCQTDEQCHQTSPGSRVHNTGLCVEPGDPPLFQQPLQTSKSGIQQIIECFRSGTSQLKHMLLREVDTIFECKMCRSLFRGLPNLITHKEYYCLSQLPESDGSSGDDRQSVAMKDLLDAIYPRADRPDYVVRLEPIQTTTKAVFQYLTTEEEMARYPSHTPSARESPVAWEGEPVESVDNKQASQPGGPESHSSPGHNQGQRRWEAEEEAKEDQPQPEDEGSTSGVEDVTISCCLCGQDFNSRRSIRRHCRKMHQTKLDELRKFTETRTVPTSLLSMVKGRPRTLSTPTGKSCPVCLKTFATKANVRRHFDEVHRGLRRDTVTPSIASRPGQPFSLEVTPPRKSNNVSPTRSHNSKSTPANAKTMPSNQNQSKPQSSLPASSQVNPASCRCTLCKRNYSSQIMLKRHMRIVHKIYSLKSNRSGTTSASATRAATPNSGSTNLGSSSSIRVKEEAVEPSDEDDDEDMDSSPAPSPSGNTVTSKGVSVIHNPMKVKEEEAPSSPKLVSSSSATSLRGSNMCSRGVSVKMTKLSVGFDFKQLFCKLCKRQFSSRQNLTKHIELHTDGNDIFIKFYRCPLCRYESRRKRDVLRHVTVVHKKSSAYLAKIMPKLESRAVKRLAEVVLNSTHPNKRTSSTIKEEVNGRHTSSSSSASLPVTRKQDCTTAGPTSSSASSSSALPPAPVTRKQQDLSSPVFTPSPPVTRKQERQQSHQYRSVSPPLTRRSEKHTHQRNSSSTTSPSNQPPHTRRHDSQSESSSTGLSSTEVRVTKNFSLHACDQCGRAFAKKLYLETHKRSHRNAVTAAASRRKGVSTRSKSLVW</sequence>
<dbReference type="Pfam" id="PF13912">
    <property type="entry name" value="zf-C2H2_6"/>
    <property type="match status" value="1"/>
</dbReference>
<dbReference type="InterPro" id="IPR036236">
    <property type="entry name" value="Znf_C2H2_sf"/>
</dbReference>
<dbReference type="PANTHER" id="PTHR21020">
    <property type="entry name" value="ZINC FINGER PROTEIN 800"/>
    <property type="match status" value="1"/>
</dbReference>
<feature type="domain" description="C2H2-type" evidence="13">
    <location>
        <begin position="481"/>
        <end position="504"/>
    </location>
</feature>
<keyword evidence="5 11" id="KW-0863">Zinc-finger</keyword>
<dbReference type="PANTHER" id="PTHR21020:SF0">
    <property type="entry name" value="ZINC FINGER PROTEIN 800"/>
    <property type="match status" value="1"/>
</dbReference>
<dbReference type="Pfam" id="PF16624">
    <property type="entry name" value="zf-C2H2_assoc2"/>
    <property type="match status" value="1"/>
</dbReference>
<evidence type="ECO:0000313" key="14">
    <source>
        <dbReference type="Ensembl" id="ENSMALP00000023672.1"/>
    </source>
</evidence>
<evidence type="ECO:0000256" key="7">
    <source>
        <dbReference type="ARBA" id="ARBA00023015"/>
    </source>
</evidence>
<evidence type="ECO:0000256" key="10">
    <source>
        <dbReference type="ARBA" id="ARBA00023242"/>
    </source>
</evidence>
<evidence type="ECO:0000256" key="8">
    <source>
        <dbReference type="ARBA" id="ARBA00023125"/>
    </source>
</evidence>
<keyword evidence="4" id="KW-0677">Repeat</keyword>
<feature type="compositionally biased region" description="Basic and acidic residues" evidence="12">
    <location>
        <begin position="81"/>
        <end position="92"/>
    </location>
</feature>
<evidence type="ECO:0000256" key="12">
    <source>
        <dbReference type="SAM" id="MobiDB-lite"/>
    </source>
</evidence>
<dbReference type="Pfam" id="PF16622">
    <property type="entry name" value="zf-C2H2_11"/>
    <property type="match status" value="1"/>
</dbReference>
<feature type="compositionally biased region" description="Acidic residues" evidence="12">
    <location>
        <begin position="547"/>
        <end position="559"/>
    </location>
</feature>
<evidence type="ECO:0000256" key="11">
    <source>
        <dbReference type="PROSITE-ProRule" id="PRU00042"/>
    </source>
</evidence>
<dbReference type="InterPro" id="IPR013087">
    <property type="entry name" value="Znf_C2H2_type"/>
</dbReference>
<feature type="compositionally biased region" description="Low complexity" evidence="12">
    <location>
        <begin position="58"/>
        <end position="71"/>
    </location>
</feature>
<evidence type="ECO:0000256" key="5">
    <source>
        <dbReference type="ARBA" id="ARBA00022771"/>
    </source>
</evidence>
<name>A0A3Q3K5X8_MONAL</name>
<keyword evidence="10" id="KW-0539">Nucleus</keyword>
<dbReference type="GO" id="GO:0005634">
    <property type="term" value="C:nucleus"/>
    <property type="evidence" value="ECO:0007669"/>
    <property type="project" value="UniProtKB-SubCell"/>
</dbReference>
<comment type="similarity">
    <text evidence="2">Belongs to the krueppel C2H2-type zinc-finger protein family.</text>
</comment>
<dbReference type="Proteomes" id="UP000261600">
    <property type="component" value="Unplaced"/>
</dbReference>
<keyword evidence="15" id="KW-1185">Reference proteome</keyword>
<keyword evidence="9" id="KW-0804">Transcription</keyword>
<feature type="region of interest" description="Disordered" evidence="12">
    <location>
        <begin position="413"/>
        <end position="477"/>
    </location>
</feature>
<feature type="compositionally biased region" description="Low complexity" evidence="12">
    <location>
        <begin position="512"/>
        <end position="539"/>
    </location>
</feature>
<accession>A0A3Q3K5X8</accession>
<feature type="region of interest" description="Disordered" evidence="12">
    <location>
        <begin position="246"/>
        <end position="317"/>
    </location>
</feature>
<evidence type="ECO:0000256" key="6">
    <source>
        <dbReference type="ARBA" id="ARBA00022833"/>
    </source>
</evidence>
<dbReference type="AlphaFoldDB" id="A0A3Q3K5X8"/>
<dbReference type="STRING" id="43700.ENSMALP00000023672"/>
<feature type="compositionally biased region" description="Polar residues" evidence="12">
    <location>
        <begin position="717"/>
        <end position="726"/>
    </location>
</feature>
<feature type="compositionally biased region" description="Acidic residues" evidence="12">
    <location>
        <begin position="298"/>
        <end position="313"/>
    </location>
</feature>
<dbReference type="InterPro" id="IPR039149">
    <property type="entry name" value="ZNF800"/>
</dbReference>